<dbReference type="InterPro" id="IPR035093">
    <property type="entry name" value="RelE/ParE_toxin_dom_sf"/>
</dbReference>
<dbReference type="Pfam" id="PF05016">
    <property type="entry name" value="ParE_toxin"/>
    <property type="match status" value="1"/>
</dbReference>
<name>A0A1N7QJC2_9RHOB</name>
<reference evidence="3 4" key="1">
    <citation type="submission" date="2017-01" db="EMBL/GenBank/DDBJ databases">
        <authorList>
            <person name="Mah S.A."/>
            <person name="Swanson W.J."/>
            <person name="Moy G.W."/>
            <person name="Vacquier V.D."/>
        </authorList>
    </citation>
    <scope>NUCLEOTIDE SEQUENCE [LARGE SCALE GENOMIC DNA]</scope>
    <source>
        <strain evidence="3 4">DSM 26375</strain>
    </source>
</reference>
<organism evidence="3 4">
    <name type="scientific">Gemmobacter megaterium</name>
    <dbReference type="NCBI Taxonomy" id="1086013"/>
    <lineage>
        <taxon>Bacteria</taxon>
        <taxon>Pseudomonadati</taxon>
        <taxon>Pseudomonadota</taxon>
        <taxon>Alphaproteobacteria</taxon>
        <taxon>Rhodobacterales</taxon>
        <taxon>Paracoccaceae</taxon>
        <taxon>Gemmobacter</taxon>
    </lineage>
</organism>
<evidence type="ECO:0000256" key="2">
    <source>
        <dbReference type="ARBA" id="ARBA00022649"/>
    </source>
</evidence>
<dbReference type="PANTHER" id="PTHR33755:SF6">
    <property type="entry name" value="PLASMID STABILIZATION SYSTEM PROTEIN"/>
    <property type="match status" value="1"/>
</dbReference>
<accession>A0A1N7QJC2</accession>
<protein>
    <submittedName>
        <fullName evidence="3">Plasmid stabilization system protein ParE</fullName>
    </submittedName>
</protein>
<dbReference type="Proteomes" id="UP000186141">
    <property type="component" value="Unassembled WGS sequence"/>
</dbReference>
<gene>
    <name evidence="3" type="ORF">SAMN05421774_11317</name>
</gene>
<proteinExistence type="inferred from homology"/>
<dbReference type="RefSeq" id="WP_076534120.1">
    <property type="nucleotide sequence ID" value="NZ_BMEH01000013.1"/>
</dbReference>
<dbReference type="Gene3D" id="3.30.2310.20">
    <property type="entry name" value="RelE-like"/>
    <property type="match status" value="1"/>
</dbReference>
<dbReference type="STRING" id="1086013.SAMN05421774_11317"/>
<dbReference type="InterPro" id="IPR007712">
    <property type="entry name" value="RelE/ParE_toxin"/>
</dbReference>
<dbReference type="AlphaFoldDB" id="A0A1N7QJC2"/>
<evidence type="ECO:0000313" key="3">
    <source>
        <dbReference type="EMBL" id="SIT22991.1"/>
    </source>
</evidence>
<dbReference type="OrthoDB" id="595470at2"/>
<sequence length="99" mass="11453">MKVVLTAEAEADLEAISDYIARDNPARALSYLRELYQLCLDIADMPQAWPVVSRYEHHGIRRRVHGRYLIFYRIRADRITILHILNGAMDVEAILFPDG</sequence>
<evidence type="ECO:0000256" key="1">
    <source>
        <dbReference type="ARBA" id="ARBA00006226"/>
    </source>
</evidence>
<comment type="similarity">
    <text evidence="1">Belongs to the RelE toxin family.</text>
</comment>
<evidence type="ECO:0000313" key="4">
    <source>
        <dbReference type="Proteomes" id="UP000186141"/>
    </source>
</evidence>
<dbReference type="EMBL" id="FTOT01000013">
    <property type="protein sequence ID" value="SIT22991.1"/>
    <property type="molecule type" value="Genomic_DNA"/>
</dbReference>
<dbReference type="PANTHER" id="PTHR33755">
    <property type="entry name" value="TOXIN PARE1-RELATED"/>
    <property type="match status" value="1"/>
</dbReference>
<keyword evidence="4" id="KW-1185">Reference proteome</keyword>
<dbReference type="InterPro" id="IPR051803">
    <property type="entry name" value="TA_system_RelE-like_toxin"/>
</dbReference>
<keyword evidence="2" id="KW-1277">Toxin-antitoxin system</keyword>